<dbReference type="Pfam" id="PF00067">
    <property type="entry name" value="p450"/>
    <property type="match status" value="1"/>
</dbReference>
<dbReference type="AlphaFoldDB" id="A0A7R9E463"/>
<evidence type="ECO:0000256" key="3">
    <source>
        <dbReference type="ARBA" id="ARBA00023004"/>
    </source>
</evidence>
<comment type="similarity">
    <text evidence="1">Belongs to the cytochrome P450 family.</text>
</comment>
<evidence type="ECO:0000256" key="2">
    <source>
        <dbReference type="ARBA" id="ARBA00022723"/>
    </source>
</evidence>
<dbReference type="SUPFAM" id="SSF48264">
    <property type="entry name" value="Cytochrome P450"/>
    <property type="match status" value="1"/>
</dbReference>
<dbReference type="InterPro" id="IPR002401">
    <property type="entry name" value="Cyt_P450_E_grp-I"/>
</dbReference>
<keyword evidence="4" id="KW-0503">Monooxygenase</keyword>
<organism evidence="6">
    <name type="scientific">Timema monikensis</name>
    <dbReference type="NCBI Taxonomy" id="170555"/>
    <lineage>
        <taxon>Eukaryota</taxon>
        <taxon>Metazoa</taxon>
        <taxon>Ecdysozoa</taxon>
        <taxon>Arthropoda</taxon>
        <taxon>Hexapoda</taxon>
        <taxon>Insecta</taxon>
        <taxon>Pterygota</taxon>
        <taxon>Neoptera</taxon>
        <taxon>Polyneoptera</taxon>
        <taxon>Phasmatodea</taxon>
        <taxon>Timematodea</taxon>
        <taxon>Timematoidea</taxon>
        <taxon>Timematidae</taxon>
        <taxon>Timema</taxon>
    </lineage>
</organism>
<dbReference type="InterPro" id="IPR001128">
    <property type="entry name" value="Cyt_P450"/>
</dbReference>
<dbReference type="GO" id="GO:0020037">
    <property type="term" value="F:heme binding"/>
    <property type="evidence" value="ECO:0007669"/>
    <property type="project" value="InterPro"/>
</dbReference>
<dbReference type="GO" id="GO:0006082">
    <property type="term" value="P:organic acid metabolic process"/>
    <property type="evidence" value="ECO:0007669"/>
    <property type="project" value="TreeGrafter"/>
</dbReference>
<dbReference type="InterPro" id="IPR036396">
    <property type="entry name" value="Cyt_P450_sf"/>
</dbReference>
<accession>A0A7R9E463</accession>
<evidence type="ECO:0000256" key="4">
    <source>
        <dbReference type="ARBA" id="ARBA00023033"/>
    </source>
</evidence>
<dbReference type="PANTHER" id="PTHR24300">
    <property type="entry name" value="CYTOCHROME P450 508A4-RELATED"/>
    <property type="match status" value="1"/>
</dbReference>
<dbReference type="EMBL" id="OB793317">
    <property type="protein sequence ID" value="CAD7426948.1"/>
    <property type="molecule type" value="Genomic_DNA"/>
</dbReference>
<dbReference type="PRINTS" id="PR00385">
    <property type="entry name" value="P450"/>
</dbReference>
<evidence type="ECO:0000313" key="6">
    <source>
        <dbReference type="EMBL" id="CAD7426948.1"/>
    </source>
</evidence>
<dbReference type="GO" id="GO:0005506">
    <property type="term" value="F:iron ion binding"/>
    <property type="evidence" value="ECO:0007669"/>
    <property type="project" value="InterPro"/>
</dbReference>
<dbReference type="PRINTS" id="PR00463">
    <property type="entry name" value="EP450I"/>
</dbReference>
<keyword evidence="3 5" id="KW-0408">Iron</keyword>
<feature type="binding site" description="axial binding residue" evidence="5">
    <location>
        <position position="470"/>
    </location>
    <ligand>
        <name>heme</name>
        <dbReference type="ChEBI" id="CHEBI:30413"/>
    </ligand>
    <ligandPart>
        <name>Fe</name>
        <dbReference type="ChEBI" id="CHEBI:18248"/>
    </ligandPart>
</feature>
<sequence>MESRSPVYCERDALDHAVTRVGYFGESKLIYSFVYDTSVEIYFGVQISPPHTEERERGDLNLFMSDTLVQPVACLSPEIKVPGLICAEGDLWKDQRKFVSSSLKSFGMVRFGPKRDKMEQRIAVGVKECVEVSLRTPVLIVGHMFNCFHSFHTLILVTTIISFRREVEKASVERMYDWYIRKLNRLTSPCDPQPALLHCLGNVVNSLVFGHTWSEDDPTWLWLQHLQEEGTKLIGVAGPINFLPFLRVFPEYKKTMRFLMEGKEKTHVVYDNMIQERKKKRGEGSGPGDDMIDAFLAEMSRRQASGRGDEGFYTVSQFHHLLADLFGAGVDTTLTTLRWFLLFMAQNPDVQGIPFRRGFKKSLTDVLQGRPLTLEDVAVLPYTEAALAETQRIRSVVPLGIPHGALEDTELAGYHIPRGTMLVPLQWAVHMDPKLWPEPDRFNPGRFLTEDDRFYKPEAFIPFQTGKRICVGEELGRMLLFLFGATIVHQFRLSPPDGAQLDMEGDVGITLTPRPQSLLFTARFETTRKTDEVKWAWCRIPLSDEYVFHTRTIPGSERFKRISDVVDHDDVSEIKGICLRMANAWGMRKAEILGSVPQYAWKERGISFKKITLRTPKQNSNPDLPIFSSLVYCESNASDHSTSQYLLSLLNIGDLSTASYYPFGLYALSTNYANGLGIGKVELEEVNPHFRGGRLENHLGLHPTEIRTSISPSSVVEFNMTSTRKHHSLTARQFEVTANTTLGDNDTVEPLRLATTAPHLHFIVVKGKTVSRTYLARIGCDGNAGVPLQAGQGFPLWYLQVKHVQQGGEEEEQLHPGENVAQAHAATDAERKEKLWFGHLAFGTEEPGRLELLGSHEPETFLERQTRTDRFFNQPICQELRNIL</sequence>
<dbReference type="GO" id="GO:0016712">
    <property type="term" value="F:oxidoreductase activity, acting on paired donors, with incorporation or reduction of molecular oxygen, reduced flavin or flavoprotein as one donor, and incorporation of one atom of oxygen"/>
    <property type="evidence" value="ECO:0007669"/>
    <property type="project" value="TreeGrafter"/>
</dbReference>
<evidence type="ECO:0000256" key="5">
    <source>
        <dbReference type="PIRSR" id="PIRSR602401-1"/>
    </source>
</evidence>
<comment type="cofactor">
    <cofactor evidence="5">
        <name>heme</name>
        <dbReference type="ChEBI" id="CHEBI:30413"/>
    </cofactor>
</comment>
<dbReference type="Gene3D" id="1.10.630.10">
    <property type="entry name" value="Cytochrome P450"/>
    <property type="match status" value="1"/>
</dbReference>
<reference evidence="6" key="1">
    <citation type="submission" date="2020-11" db="EMBL/GenBank/DDBJ databases">
        <authorList>
            <person name="Tran Van P."/>
        </authorList>
    </citation>
    <scope>NUCLEOTIDE SEQUENCE</scope>
</reference>
<dbReference type="GO" id="GO:0008395">
    <property type="term" value="F:steroid hydroxylase activity"/>
    <property type="evidence" value="ECO:0007669"/>
    <property type="project" value="TreeGrafter"/>
</dbReference>
<keyword evidence="4" id="KW-0560">Oxidoreductase</keyword>
<keyword evidence="5" id="KW-0349">Heme</keyword>
<dbReference type="PANTHER" id="PTHR24300:SF403">
    <property type="entry name" value="CYTOCHROME P450 306A1"/>
    <property type="match status" value="1"/>
</dbReference>
<dbReference type="InterPro" id="IPR050182">
    <property type="entry name" value="Cytochrome_P450_fam2"/>
</dbReference>
<dbReference type="GO" id="GO:0005737">
    <property type="term" value="C:cytoplasm"/>
    <property type="evidence" value="ECO:0007669"/>
    <property type="project" value="TreeGrafter"/>
</dbReference>
<protein>
    <recommendedName>
        <fullName evidence="7">Cytochrome P450</fullName>
    </recommendedName>
</protein>
<dbReference type="GO" id="GO:0006805">
    <property type="term" value="P:xenobiotic metabolic process"/>
    <property type="evidence" value="ECO:0007669"/>
    <property type="project" value="TreeGrafter"/>
</dbReference>
<evidence type="ECO:0000256" key="1">
    <source>
        <dbReference type="ARBA" id="ARBA00010617"/>
    </source>
</evidence>
<gene>
    <name evidence="6" type="ORF">TMSB3V08_LOCUS3816</name>
</gene>
<proteinExistence type="inferred from homology"/>
<keyword evidence="2 5" id="KW-0479">Metal-binding</keyword>
<name>A0A7R9E463_9NEOP</name>
<evidence type="ECO:0008006" key="7">
    <source>
        <dbReference type="Google" id="ProtNLM"/>
    </source>
</evidence>